<reference evidence="2" key="1">
    <citation type="submission" date="2018-11" db="EMBL/GenBank/DDBJ databases">
        <authorList>
            <consortium name="Genoscope - CEA"/>
            <person name="William W."/>
        </authorList>
    </citation>
    <scope>NUCLEOTIDE SEQUENCE</scope>
</reference>
<protein>
    <submittedName>
        <fullName evidence="2">Uncharacterized protein</fullName>
    </submittedName>
</protein>
<proteinExistence type="predicted"/>
<gene>
    <name evidence="2" type="ORF">BOLC1T00590H</name>
</gene>
<evidence type="ECO:0000313" key="2">
    <source>
        <dbReference type="EMBL" id="VDD48201.1"/>
    </source>
</evidence>
<organism evidence="2">
    <name type="scientific">Brassica oleracea</name>
    <name type="common">Wild cabbage</name>
    <dbReference type="NCBI Taxonomy" id="3712"/>
    <lineage>
        <taxon>Eukaryota</taxon>
        <taxon>Viridiplantae</taxon>
        <taxon>Streptophyta</taxon>
        <taxon>Embryophyta</taxon>
        <taxon>Tracheophyta</taxon>
        <taxon>Spermatophyta</taxon>
        <taxon>Magnoliopsida</taxon>
        <taxon>eudicotyledons</taxon>
        <taxon>Gunneridae</taxon>
        <taxon>Pentapetalae</taxon>
        <taxon>rosids</taxon>
        <taxon>malvids</taxon>
        <taxon>Brassicales</taxon>
        <taxon>Brassicaceae</taxon>
        <taxon>Brassiceae</taxon>
        <taxon>Brassica</taxon>
    </lineage>
</organism>
<sequence length="47" mass="5594">MLISGKKVKTQIWETVAQLNLRVKKKRTMDRMGSGLFFFLSQMVWFN</sequence>
<dbReference type="EMBL" id="LR031878">
    <property type="protein sequence ID" value="VDD48201.1"/>
    <property type="molecule type" value="Genomic_DNA"/>
</dbReference>
<keyword evidence="1" id="KW-0472">Membrane</keyword>
<evidence type="ECO:0000256" key="1">
    <source>
        <dbReference type="SAM" id="Phobius"/>
    </source>
</evidence>
<dbReference type="AlphaFoldDB" id="A0A3P6FMF4"/>
<keyword evidence="1" id="KW-0812">Transmembrane</keyword>
<keyword evidence="1" id="KW-1133">Transmembrane helix</keyword>
<accession>A0A3P6FMF4</accession>
<feature type="transmembrane region" description="Helical" evidence="1">
    <location>
        <begin position="28"/>
        <end position="46"/>
    </location>
</feature>
<name>A0A3P6FMF4_BRAOL</name>